<feature type="non-terminal residue" evidence="1">
    <location>
        <position position="1"/>
    </location>
</feature>
<accession>A0A4U0XNC3</accession>
<organism evidence="1 2">
    <name type="scientific">Cryomyces minteri</name>
    <dbReference type="NCBI Taxonomy" id="331657"/>
    <lineage>
        <taxon>Eukaryota</taxon>
        <taxon>Fungi</taxon>
        <taxon>Dikarya</taxon>
        <taxon>Ascomycota</taxon>
        <taxon>Pezizomycotina</taxon>
        <taxon>Dothideomycetes</taxon>
        <taxon>Dothideomycetes incertae sedis</taxon>
        <taxon>Cryomyces</taxon>
    </lineage>
</organism>
<protein>
    <submittedName>
        <fullName evidence="1">Uncharacterized protein</fullName>
    </submittedName>
</protein>
<reference evidence="1 2" key="1">
    <citation type="submission" date="2017-03" db="EMBL/GenBank/DDBJ databases">
        <title>Genomes of endolithic fungi from Antarctica.</title>
        <authorList>
            <person name="Coleine C."/>
            <person name="Masonjones S."/>
            <person name="Stajich J.E."/>
        </authorList>
    </citation>
    <scope>NUCLEOTIDE SEQUENCE [LARGE SCALE GENOMIC DNA]</scope>
    <source>
        <strain evidence="1 2">CCFEE 5187</strain>
    </source>
</reference>
<keyword evidence="2" id="KW-1185">Reference proteome</keyword>
<sequence length="55" mass="6415">GYYPPPAKDRWEEEDYLGVIDVSDRKPKRRKGKVEVCLREFWASTARVAAFVLLC</sequence>
<comment type="caution">
    <text evidence="1">The sequence shown here is derived from an EMBL/GenBank/DDBJ whole genome shotgun (WGS) entry which is preliminary data.</text>
</comment>
<dbReference type="Proteomes" id="UP000308768">
    <property type="component" value="Unassembled WGS sequence"/>
</dbReference>
<dbReference type="EMBL" id="NAJN01000169">
    <property type="protein sequence ID" value="TKA77847.1"/>
    <property type="molecule type" value="Genomic_DNA"/>
</dbReference>
<gene>
    <name evidence="1" type="ORF">B0A49_01455</name>
</gene>
<dbReference type="OrthoDB" id="5977743at2759"/>
<evidence type="ECO:0000313" key="1">
    <source>
        <dbReference type="EMBL" id="TKA77847.1"/>
    </source>
</evidence>
<proteinExistence type="predicted"/>
<name>A0A4U0XNC3_9PEZI</name>
<evidence type="ECO:0000313" key="2">
    <source>
        <dbReference type="Proteomes" id="UP000308768"/>
    </source>
</evidence>
<dbReference type="AlphaFoldDB" id="A0A4U0XNC3"/>